<dbReference type="PANTHER" id="PTHR13038">
    <property type="entry name" value="APG9 AUTOPHAGY 9"/>
    <property type="match status" value="1"/>
</dbReference>
<comment type="catalytic activity">
    <reaction evidence="16">
        <text>a 1,2-diacyl-sn-glycero-3-phosphoethanolamine(in) = a 1,2-diacyl-sn-glycero-3-phosphoethanolamine(out)</text>
        <dbReference type="Rhea" id="RHEA:38895"/>
        <dbReference type="ChEBI" id="CHEBI:64612"/>
    </reaction>
</comment>
<dbReference type="GO" id="GO:0000422">
    <property type="term" value="P:autophagy of mitochondrion"/>
    <property type="evidence" value="ECO:0007669"/>
    <property type="project" value="TreeGrafter"/>
</dbReference>
<evidence type="ECO:0000256" key="18">
    <source>
        <dbReference type="ARBA" id="ARBA00024631"/>
    </source>
</evidence>
<dbReference type="GO" id="GO:0034045">
    <property type="term" value="C:phagophore assembly site membrane"/>
    <property type="evidence" value="ECO:0007669"/>
    <property type="project" value="UniProtKB-SubCell"/>
</dbReference>
<dbReference type="Pfam" id="PF04109">
    <property type="entry name" value="ATG9"/>
    <property type="match status" value="1"/>
</dbReference>
<feature type="transmembrane region" description="Helical" evidence="19">
    <location>
        <begin position="210"/>
        <end position="231"/>
    </location>
</feature>
<comment type="catalytic activity">
    <reaction evidence="15">
        <text>a 1,2-diacyl-sn-glycero-3-phospho-L-serine(in) = a 1,2-diacyl-sn-glycero-3-phospho-L-serine(out)</text>
        <dbReference type="Rhea" id="RHEA:38663"/>
        <dbReference type="ChEBI" id="CHEBI:57262"/>
    </reaction>
</comment>
<feature type="region of interest" description="Disordered" evidence="20">
    <location>
        <begin position="59"/>
        <end position="130"/>
    </location>
</feature>
<dbReference type="GO" id="GO:0034497">
    <property type="term" value="P:protein localization to phagophore assembly site"/>
    <property type="evidence" value="ECO:0007669"/>
    <property type="project" value="TreeGrafter"/>
</dbReference>
<evidence type="ECO:0000256" key="13">
    <source>
        <dbReference type="ARBA" id="ARBA00023136"/>
    </source>
</evidence>
<feature type="compositionally biased region" description="Pro residues" evidence="20">
    <location>
        <begin position="114"/>
        <end position="125"/>
    </location>
</feature>
<evidence type="ECO:0000256" key="10">
    <source>
        <dbReference type="ARBA" id="ARBA00023006"/>
    </source>
</evidence>
<dbReference type="AlphaFoldDB" id="A0AAD5RVV5"/>
<evidence type="ECO:0000256" key="9">
    <source>
        <dbReference type="ARBA" id="ARBA00022989"/>
    </source>
</evidence>
<feature type="transmembrane region" description="Helical" evidence="19">
    <location>
        <begin position="263"/>
        <end position="281"/>
    </location>
</feature>
<feature type="transmembrane region" description="Helical" evidence="19">
    <location>
        <begin position="517"/>
        <end position="538"/>
    </location>
</feature>
<dbReference type="Proteomes" id="UP001201980">
    <property type="component" value="Unassembled WGS sequence"/>
</dbReference>
<dbReference type="GO" id="GO:0000139">
    <property type="term" value="C:Golgi membrane"/>
    <property type="evidence" value="ECO:0007669"/>
    <property type="project" value="UniProtKB-SubCell"/>
</dbReference>
<keyword evidence="9 19" id="KW-1133">Transmembrane helix</keyword>
<evidence type="ECO:0000256" key="15">
    <source>
        <dbReference type="ARBA" id="ARBA00024479"/>
    </source>
</evidence>
<evidence type="ECO:0000256" key="3">
    <source>
        <dbReference type="ARBA" id="ARBA00004511"/>
    </source>
</evidence>
<comment type="similarity">
    <text evidence="5 19">Belongs to the ATG9 family.</text>
</comment>
<evidence type="ECO:0000256" key="12">
    <source>
        <dbReference type="ARBA" id="ARBA00023055"/>
    </source>
</evidence>
<dbReference type="GO" id="GO:0005776">
    <property type="term" value="C:autophagosome"/>
    <property type="evidence" value="ECO:0007669"/>
    <property type="project" value="TreeGrafter"/>
</dbReference>
<dbReference type="InterPro" id="IPR007241">
    <property type="entry name" value="Autophagy-rel_prot_9"/>
</dbReference>
<keyword evidence="11" id="KW-0333">Golgi apparatus</keyword>
<evidence type="ECO:0000256" key="6">
    <source>
        <dbReference type="ARBA" id="ARBA00018074"/>
    </source>
</evidence>
<feature type="region of interest" description="Disordered" evidence="20">
    <location>
        <begin position="155"/>
        <end position="174"/>
    </location>
</feature>
<keyword evidence="22" id="KW-1185">Reference proteome</keyword>
<dbReference type="GO" id="GO:0005789">
    <property type="term" value="C:endoplasmic reticulum membrane"/>
    <property type="evidence" value="ECO:0007669"/>
    <property type="project" value="UniProtKB-SubCell"/>
</dbReference>
<feature type="region of interest" description="Disordered" evidence="20">
    <location>
        <begin position="720"/>
        <end position="872"/>
    </location>
</feature>
<evidence type="ECO:0000313" key="22">
    <source>
        <dbReference type="Proteomes" id="UP001201980"/>
    </source>
</evidence>
<feature type="transmembrane region" description="Helical" evidence="19">
    <location>
        <begin position="430"/>
        <end position="450"/>
    </location>
</feature>
<feature type="transmembrane region" description="Helical" evidence="19">
    <location>
        <begin position="620"/>
        <end position="641"/>
    </location>
</feature>
<evidence type="ECO:0000256" key="4">
    <source>
        <dbReference type="ARBA" id="ARBA00004653"/>
    </source>
</evidence>
<evidence type="ECO:0000256" key="8">
    <source>
        <dbReference type="ARBA" id="ARBA00022692"/>
    </source>
</evidence>
<dbReference type="GO" id="GO:0006869">
    <property type="term" value="P:lipid transport"/>
    <property type="evidence" value="ECO:0007669"/>
    <property type="project" value="UniProtKB-KW"/>
</dbReference>
<keyword evidence="10 19" id="KW-0072">Autophagy</keyword>
<dbReference type="GO" id="GO:0061709">
    <property type="term" value="P:reticulophagy"/>
    <property type="evidence" value="ECO:0007669"/>
    <property type="project" value="TreeGrafter"/>
</dbReference>
<evidence type="ECO:0000256" key="2">
    <source>
        <dbReference type="ARBA" id="ARBA00004477"/>
    </source>
</evidence>
<sequence>MASNFFSRLGGGRSIYEDLHNRADEFNEEEQRLGLDIDEENLNQNFQDDDLDPAALADSRTTIQSSHRGPGPGPSAATWQDDDGDNEVPASLLLETEGQAQPPSALLGKRNPRRVPPPQQVPIPGPSTKRARAQWEATQAQQRLYREDTISSFGIPQHRNSKVPKPVGRGGGAGSVKERTMWKWANVTNMDAFLHDVYYYYRNGGIWCILLARVLAVVQGVFTATLLTFLMQCVQYDKLPGSQKLSQIVVPQCTKNMSFKWNILLWVWAFYIVGKIVLYFVDLRRLFWLRDFYIRLLEIPDSDMQTVSWQDVVARFMALRDMNPNVATNLSPHLRKFLGGRPKQRVDAHDIANRLMRKDNYIIAMFNKDLLDLSLPIPFLGRYQFCSASLEFWLWTSIMDFVFNREGEVAQEFLKADRRGQLSQKLRERFVVYGILAAIFSPVYFFYQFFLHLFMNFNEYRSNTSSVMGQRAYTPYAQWRFREFNELVHIFQDRTNMSCPFANRYIDQFPKVKTEHLAQTVVFISGALIAVLAMATMLDPEMFLGFEITHDKTALFYLGILGSIFAGAQGMVSSETQVFDPEFAMRQVIEYTHYEPDHWKSRLHSVDVKREFSDLYKPRFFIFLEELLGILVTPLVLWFSLPKCSDQIIDFFREFTIHVDGIGYVCSFAEFDFKKGVGDKNPADAGGDVRDEYYSTKYGKMAASYYNFLDNYVVNPKTGIPGHPGSRHQFHPPPAFPGLQSPTLAADMQASRMGPSERARSRGPISAKTPRFGPAVPASPMTSMLLDPHHQPSMDHRAWSGSHHARAGRSGYPGGGIIEEAEDDEDMSPPQRYRDSDDEGNLAESQWETSPIKGLSRESSTGAPSEEDGPGVLGLLSQLQQAQREVPGRR</sequence>
<feature type="compositionally biased region" description="Basic and acidic residues" evidence="20">
    <location>
        <begin position="787"/>
        <end position="798"/>
    </location>
</feature>
<evidence type="ECO:0000256" key="11">
    <source>
        <dbReference type="ARBA" id="ARBA00023034"/>
    </source>
</evidence>
<dbReference type="GO" id="GO:0034727">
    <property type="term" value="P:piecemeal microautophagy of the nucleus"/>
    <property type="evidence" value="ECO:0007669"/>
    <property type="project" value="TreeGrafter"/>
</dbReference>
<comment type="subcellular location">
    <subcellularLocation>
        <location evidence="1">Cytoplasmic vesicle membrane</location>
        <topology evidence="1">Multi-pass membrane protein</topology>
    </subcellularLocation>
    <subcellularLocation>
        <location evidence="2">Endoplasmic reticulum membrane</location>
        <topology evidence="2">Multi-pass membrane protein</topology>
    </subcellularLocation>
    <subcellularLocation>
        <location evidence="4">Golgi apparatus membrane</location>
        <topology evidence="4">Multi-pass membrane protein</topology>
    </subcellularLocation>
    <subcellularLocation>
        <location evidence="3 19">Preautophagosomal structure membrane</location>
        <topology evidence="3 19">Multi-pass membrane protein</topology>
    </subcellularLocation>
</comment>
<evidence type="ECO:0000256" key="19">
    <source>
        <dbReference type="RuleBase" id="RU364027"/>
    </source>
</evidence>
<evidence type="ECO:0000256" key="1">
    <source>
        <dbReference type="ARBA" id="ARBA00004439"/>
    </source>
</evidence>
<accession>A0AAD5RVV5</accession>
<comment type="catalytic activity">
    <reaction evidence="18">
        <text>a 1,2-diacyl-sn-glycero-3-phosphocholine(in) = a 1,2-diacyl-sn-glycero-3-phosphocholine(out)</text>
        <dbReference type="Rhea" id="RHEA:38571"/>
        <dbReference type="ChEBI" id="CHEBI:57643"/>
    </reaction>
</comment>
<dbReference type="PANTHER" id="PTHR13038:SF10">
    <property type="entry name" value="AUTOPHAGY-RELATED PROTEIN 9"/>
    <property type="match status" value="1"/>
</dbReference>
<comment type="function">
    <text evidence="19">Phospholipid scramblase involved in autophagy. Cycles between the preautophagosomal structure/phagophore assembly site (PAS) and the cytoplasmic vesicle pool and supplies membrane for the growing autophagosome. Lipid scramblase activity plays a key role in preautophagosomal structure/phagophore assembly by distributing the phospholipids that arrive through ATG2 from the cytoplasmic to the luminal leaflet of the bilayer, thereby driving autophagosomal membrane expansion.</text>
</comment>
<gene>
    <name evidence="21" type="ORF">MKZ38_007486</name>
</gene>
<evidence type="ECO:0000256" key="5">
    <source>
        <dbReference type="ARBA" id="ARBA00006185"/>
    </source>
</evidence>
<name>A0AAD5RVV5_9PEZI</name>
<dbReference type="GO" id="GO:0030659">
    <property type="term" value="C:cytoplasmic vesicle membrane"/>
    <property type="evidence" value="ECO:0007669"/>
    <property type="project" value="UniProtKB-SubCell"/>
</dbReference>
<comment type="catalytic activity">
    <reaction evidence="17">
        <text>a 1,2-diacyl-sn-glycero-3-phospho-(1D-myo-inositol-3-phosphate)(in) = a 1,2-diacyl-sn-glycero-3-phospho-(1D-myo-inositol-3-phosphate)(out)</text>
        <dbReference type="Rhea" id="RHEA:67920"/>
        <dbReference type="ChEBI" id="CHEBI:58088"/>
    </reaction>
</comment>
<evidence type="ECO:0000256" key="20">
    <source>
        <dbReference type="SAM" id="MobiDB-lite"/>
    </source>
</evidence>
<keyword evidence="14" id="KW-0968">Cytoplasmic vesicle</keyword>
<keyword evidence="8 19" id="KW-0812">Transmembrane</keyword>
<evidence type="ECO:0000256" key="17">
    <source>
        <dbReference type="ARBA" id="ARBA00024621"/>
    </source>
</evidence>
<organism evidence="21 22">
    <name type="scientific">Zalerion maritima</name>
    <dbReference type="NCBI Taxonomy" id="339359"/>
    <lineage>
        <taxon>Eukaryota</taxon>
        <taxon>Fungi</taxon>
        <taxon>Dikarya</taxon>
        <taxon>Ascomycota</taxon>
        <taxon>Pezizomycotina</taxon>
        <taxon>Sordariomycetes</taxon>
        <taxon>Lulworthiomycetidae</taxon>
        <taxon>Lulworthiales</taxon>
        <taxon>Lulworthiaceae</taxon>
        <taxon>Zalerion</taxon>
    </lineage>
</organism>
<keyword evidence="7 19" id="KW-0813">Transport</keyword>
<proteinExistence type="inferred from homology"/>
<evidence type="ECO:0000256" key="14">
    <source>
        <dbReference type="ARBA" id="ARBA00023329"/>
    </source>
</evidence>
<keyword evidence="12 19" id="KW-0445">Lipid transport</keyword>
<evidence type="ECO:0000256" key="16">
    <source>
        <dbReference type="ARBA" id="ARBA00024615"/>
    </source>
</evidence>
<protein>
    <recommendedName>
        <fullName evidence="6 19">Autophagy-related protein 9</fullName>
    </recommendedName>
</protein>
<reference evidence="21" key="1">
    <citation type="submission" date="2022-07" db="EMBL/GenBank/DDBJ databases">
        <title>Draft genome sequence of Zalerion maritima ATCC 34329, a (micro)plastics degrading marine fungus.</title>
        <authorList>
            <person name="Paco A."/>
            <person name="Goncalves M.F.M."/>
            <person name="Rocha-Santos T.A.P."/>
            <person name="Alves A."/>
        </authorList>
    </citation>
    <scope>NUCLEOTIDE SEQUENCE</scope>
    <source>
        <strain evidence="21">ATCC 34329</strain>
    </source>
</reference>
<comment type="caution">
    <text evidence="21">The sequence shown here is derived from an EMBL/GenBank/DDBJ whole genome shotgun (WGS) entry which is preliminary data.</text>
</comment>
<evidence type="ECO:0000313" key="21">
    <source>
        <dbReference type="EMBL" id="KAJ2904650.1"/>
    </source>
</evidence>
<keyword evidence="13 19" id="KW-0472">Membrane</keyword>
<evidence type="ECO:0000256" key="7">
    <source>
        <dbReference type="ARBA" id="ARBA00022448"/>
    </source>
</evidence>
<dbReference type="EMBL" id="JAKWBI020000048">
    <property type="protein sequence ID" value="KAJ2904650.1"/>
    <property type="molecule type" value="Genomic_DNA"/>
</dbReference>